<reference evidence="2 3" key="1">
    <citation type="journal article" date="2021" name="BMC Genomics">
        <title>Datura genome reveals duplications of psychoactive alkaloid biosynthetic genes and high mutation rate following tissue culture.</title>
        <authorList>
            <person name="Rajewski A."/>
            <person name="Carter-House D."/>
            <person name="Stajich J."/>
            <person name="Litt A."/>
        </authorList>
    </citation>
    <scope>NUCLEOTIDE SEQUENCE [LARGE SCALE GENOMIC DNA]</scope>
    <source>
        <strain evidence="2">AR-01</strain>
    </source>
</reference>
<evidence type="ECO:0000256" key="1">
    <source>
        <dbReference type="SAM" id="MobiDB-lite"/>
    </source>
</evidence>
<keyword evidence="3" id="KW-1185">Reference proteome</keyword>
<accession>A0ABS8RXY0</accession>
<evidence type="ECO:0000313" key="2">
    <source>
        <dbReference type="EMBL" id="MCD7451690.1"/>
    </source>
</evidence>
<evidence type="ECO:0000313" key="3">
    <source>
        <dbReference type="Proteomes" id="UP000823775"/>
    </source>
</evidence>
<feature type="compositionally biased region" description="Basic and acidic residues" evidence="1">
    <location>
        <begin position="59"/>
        <end position="82"/>
    </location>
</feature>
<sequence length="112" mass="12321">MGRRARIPSQKALRAQAMAAQSQGIQKKQIGTPRKVNTGTPLSNQVSSGSERPTLNPSDGKDDGHMADEVERSAEKEKKRSVWDNFDIRKISNVGFKLDYMTPDKCGEGSIC</sequence>
<protein>
    <submittedName>
        <fullName evidence="2">Uncharacterized protein</fullName>
    </submittedName>
</protein>
<comment type="caution">
    <text evidence="2">The sequence shown here is derived from an EMBL/GenBank/DDBJ whole genome shotgun (WGS) entry which is preliminary data.</text>
</comment>
<gene>
    <name evidence="2" type="ORF">HAX54_013073</name>
</gene>
<feature type="region of interest" description="Disordered" evidence="1">
    <location>
        <begin position="1"/>
        <end position="82"/>
    </location>
</feature>
<dbReference type="EMBL" id="JACEIK010000178">
    <property type="protein sequence ID" value="MCD7451690.1"/>
    <property type="molecule type" value="Genomic_DNA"/>
</dbReference>
<dbReference type="Proteomes" id="UP000823775">
    <property type="component" value="Unassembled WGS sequence"/>
</dbReference>
<name>A0ABS8RXY0_DATST</name>
<organism evidence="2 3">
    <name type="scientific">Datura stramonium</name>
    <name type="common">Jimsonweed</name>
    <name type="synonym">Common thornapple</name>
    <dbReference type="NCBI Taxonomy" id="4076"/>
    <lineage>
        <taxon>Eukaryota</taxon>
        <taxon>Viridiplantae</taxon>
        <taxon>Streptophyta</taxon>
        <taxon>Embryophyta</taxon>
        <taxon>Tracheophyta</taxon>
        <taxon>Spermatophyta</taxon>
        <taxon>Magnoliopsida</taxon>
        <taxon>eudicotyledons</taxon>
        <taxon>Gunneridae</taxon>
        <taxon>Pentapetalae</taxon>
        <taxon>asterids</taxon>
        <taxon>lamiids</taxon>
        <taxon>Solanales</taxon>
        <taxon>Solanaceae</taxon>
        <taxon>Solanoideae</taxon>
        <taxon>Datureae</taxon>
        <taxon>Datura</taxon>
    </lineage>
</organism>
<feature type="compositionally biased region" description="Polar residues" evidence="1">
    <location>
        <begin position="35"/>
        <end position="57"/>
    </location>
</feature>
<proteinExistence type="predicted"/>